<reference evidence="1" key="1">
    <citation type="submission" date="2022-01" db="EMBL/GenBank/DDBJ databases">
        <title>Genome sequnece data of strain Bradyrhizobium sp. nov.</title>
        <authorList>
            <person name="Zhang J."/>
        </authorList>
    </citation>
    <scope>NUCLEOTIDE SEQUENCE</scope>
    <source>
        <strain evidence="1">WYCCWR 13023</strain>
    </source>
</reference>
<dbReference type="EMBL" id="JAKLTY010000042">
    <property type="protein sequence ID" value="MCG2632454.1"/>
    <property type="molecule type" value="Genomic_DNA"/>
</dbReference>
<protein>
    <submittedName>
        <fullName evidence="1">Uncharacterized protein</fullName>
    </submittedName>
</protein>
<sequence length="76" mass="8330">MNRLQKFIEQGAFGERSGRTAYAFNATVLPEPTKGLDWRPAHDFSPGDAILQDPGLKQLFASAIKYGYAVATRASN</sequence>
<dbReference type="AlphaFoldDB" id="A0A9X1RKS6"/>
<accession>A0A9X1RKS6</accession>
<evidence type="ECO:0000313" key="1">
    <source>
        <dbReference type="EMBL" id="MCG2632454.1"/>
    </source>
</evidence>
<dbReference type="Proteomes" id="UP001139054">
    <property type="component" value="Unassembled WGS sequence"/>
</dbReference>
<dbReference type="RefSeq" id="WP_237891958.1">
    <property type="nucleotide sequence ID" value="NZ_JAKLTY010000042.1"/>
</dbReference>
<evidence type="ECO:0000313" key="2">
    <source>
        <dbReference type="Proteomes" id="UP001139054"/>
    </source>
</evidence>
<proteinExistence type="predicted"/>
<comment type="caution">
    <text evidence="1">The sequence shown here is derived from an EMBL/GenBank/DDBJ whole genome shotgun (WGS) entry which is preliminary data.</text>
</comment>
<name>A0A9X1RKS6_9BRAD</name>
<organism evidence="1 2">
    <name type="scientific">Bradyrhizobium zhengyangense</name>
    <dbReference type="NCBI Taxonomy" id="2911009"/>
    <lineage>
        <taxon>Bacteria</taxon>
        <taxon>Pseudomonadati</taxon>
        <taxon>Pseudomonadota</taxon>
        <taxon>Alphaproteobacteria</taxon>
        <taxon>Hyphomicrobiales</taxon>
        <taxon>Nitrobacteraceae</taxon>
        <taxon>Bradyrhizobium</taxon>
    </lineage>
</organism>
<gene>
    <name evidence="1" type="ORF">L6654_38245</name>
</gene>